<organism evidence="1 2">
    <name type="scientific">Pleuronectes platessa</name>
    <name type="common">European plaice</name>
    <dbReference type="NCBI Taxonomy" id="8262"/>
    <lineage>
        <taxon>Eukaryota</taxon>
        <taxon>Metazoa</taxon>
        <taxon>Chordata</taxon>
        <taxon>Craniata</taxon>
        <taxon>Vertebrata</taxon>
        <taxon>Euteleostomi</taxon>
        <taxon>Actinopterygii</taxon>
        <taxon>Neopterygii</taxon>
        <taxon>Teleostei</taxon>
        <taxon>Neoteleostei</taxon>
        <taxon>Acanthomorphata</taxon>
        <taxon>Carangaria</taxon>
        <taxon>Pleuronectiformes</taxon>
        <taxon>Pleuronectoidei</taxon>
        <taxon>Pleuronectidae</taxon>
        <taxon>Pleuronectes</taxon>
    </lineage>
</organism>
<gene>
    <name evidence="1" type="ORF">PLEPLA_LOCUS29586</name>
</gene>
<keyword evidence="2" id="KW-1185">Reference proteome</keyword>
<protein>
    <submittedName>
        <fullName evidence="1">Uncharacterized protein</fullName>
    </submittedName>
</protein>
<comment type="caution">
    <text evidence="1">The sequence shown here is derived from an EMBL/GenBank/DDBJ whole genome shotgun (WGS) entry which is preliminary data.</text>
</comment>
<dbReference type="EMBL" id="CADEAL010002724">
    <property type="protein sequence ID" value="CAB1441859.1"/>
    <property type="molecule type" value="Genomic_DNA"/>
</dbReference>
<evidence type="ECO:0000313" key="1">
    <source>
        <dbReference type="EMBL" id="CAB1441859.1"/>
    </source>
</evidence>
<name>A0A9N7YRM0_PLEPL</name>
<proteinExistence type="predicted"/>
<sequence>MTPLAFAPRAHHHLFLPHSFVNAWRPARPAGCQMELTRSQPVQTLLSPVALEGKPSSEAKATSPRQIPLLCHSAASGVFVYFLSVIGSLADFLFKVISAPGRVVNN</sequence>
<dbReference type="AlphaFoldDB" id="A0A9N7YRM0"/>
<dbReference type="Proteomes" id="UP001153269">
    <property type="component" value="Unassembled WGS sequence"/>
</dbReference>
<reference evidence="1" key="1">
    <citation type="submission" date="2020-03" db="EMBL/GenBank/DDBJ databases">
        <authorList>
            <person name="Weist P."/>
        </authorList>
    </citation>
    <scope>NUCLEOTIDE SEQUENCE</scope>
</reference>
<evidence type="ECO:0000313" key="2">
    <source>
        <dbReference type="Proteomes" id="UP001153269"/>
    </source>
</evidence>
<accession>A0A9N7YRM0</accession>